<feature type="compositionally biased region" description="Low complexity" evidence="8">
    <location>
        <begin position="355"/>
        <end position="364"/>
    </location>
</feature>
<feature type="compositionally biased region" description="Basic residues" evidence="8">
    <location>
        <begin position="249"/>
        <end position="258"/>
    </location>
</feature>
<gene>
    <name evidence="9" type="ORF">IWX90DRAFT_301696</name>
</gene>
<feature type="region of interest" description="Disordered" evidence="8">
    <location>
        <begin position="232"/>
        <end position="404"/>
    </location>
</feature>
<dbReference type="PANTHER" id="PTHR13581:SF5">
    <property type="entry name" value="MRG_MORF4L-BINDING PROTEIN"/>
    <property type="match status" value="1"/>
</dbReference>
<evidence type="ECO:0000256" key="5">
    <source>
        <dbReference type="ARBA" id="ARBA00023163"/>
    </source>
</evidence>
<feature type="compositionally biased region" description="Low complexity" evidence="8">
    <location>
        <begin position="324"/>
        <end position="334"/>
    </location>
</feature>
<accession>A0ABR1XL15</accession>
<evidence type="ECO:0000256" key="4">
    <source>
        <dbReference type="ARBA" id="ARBA00023015"/>
    </source>
</evidence>
<keyword evidence="6" id="KW-0539">Nucleus</keyword>
<name>A0ABR1XL15_9PEZI</name>
<evidence type="ECO:0000256" key="2">
    <source>
        <dbReference type="ARBA" id="ARBA00007117"/>
    </source>
</evidence>
<evidence type="ECO:0000313" key="10">
    <source>
        <dbReference type="Proteomes" id="UP001456524"/>
    </source>
</evidence>
<dbReference type="Proteomes" id="UP001456524">
    <property type="component" value="Unassembled WGS sequence"/>
</dbReference>
<comment type="subcellular location">
    <subcellularLocation>
        <location evidence="1">Nucleus</location>
    </subcellularLocation>
</comment>
<keyword evidence="10" id="KW-1185">Reference proteome</keyword>
<evidence type="ECO:0000256" key="1">
    <source>
        <dbReference type="ARBA" id="ARBA00004123"/>
    </source>
</evidence>
<comment type="function">
    <text evidence="7">Component of the NuA4 histone acetyltransferase complex which is involved in transcriptional activation of selected genes principally by acetylation of nucleosomal histone H4 and H2A. The NuA4 complex is also involved in DNA repair.</text>
</comment>
<dbReference type="PANTHER" id="PTHR13581">
    <property type="entry name" value="MRG-BINDING PROTEIN"/>
    <property type="match status" value="1"/>
</dbReference>
<keyword evidence="3" id="KW-0156">Chromatin regulator</keyword>
<evidence type="ECO:0000313" key="9">
    <source>
        <dbReference type="EMBL" id="KAK8159483.1"/>
    </source>
</evidence>
<evidence type="ECO:0000256" key="7">
    <source>
        <dbReference type="ARBA" id="ARBA00025178"/>
    </source>
</evidence>
<dbReference type="EMBL" id="JBBWUH010000008">
    <property type="protein sequence ID" value="KAK8159483.1"/>
    <property type="molecule type" value="Genomic_DNA"/>
</dbReference>
<feature type="region of interest" description="Disordered" evidence="8">
    <location>
        <begin position="101"/>
        <end position="124"/>
    </location>
</feature>
<organism evidence="9 10">
    <name type="scientific">Phyllosticta citrichinensis</name>
    <dbReference type="NCBI Taxonomy" id="1130410"/>
    <lineage>
        <taxon>Eukaryota</taxon>
        <taxon>Fungi</taxon>
        <taxon>Dikarya</taxon>
        <taxon>Ascomycota</taxon>
        <taxon>Pezizomycotina</taxon>
        <taxon>Dothideomycetes</taxon>
        <taxon>Dothideomycetes incertae sedis</taxon>
        <taxon>Botryosphaeriales</taxon>
        <taxon>Phyllostictaceae</taxon>
        <taxon>Phyllosticta</taxon>
    </lineage>
</organism>
<evidence type="ECO:0000256" key="6">
    <source>
        <dbReference type="ARBA" id="ARBA00023242"/>
    </source>
</evidence>
<feature type="compositionally biased region" description="Basic and acidic residues" evidence="8">
    <location>
        <begin position="190"/>
        <end position="199"/>
    </location>
</feature>
<sequence length="404" mass="41744">MPPKKRAKPSTSTSTANASTATPSKPSGKDAVANLTSGHAANTPNTAHASAAALDVLNDPWTDDEEISLFKNMIRYKPTGLHKHIHMIQIASSMCREGFSYQGTPSAATESGHSPGHSSHDHTRIPGIWKKLGELYDLEALDERENAHALAQWPSVVERAGLEGSDGDASAGGGSSANSAAGDNTTGDDAEGHAGREPGDEAADADDGPWFGLPADEYAQLMWDRRIATTAAEEDSAAAAAEPETEAKGRRRKTRHAAARPSESPPMFPDLLPKVGDPPPISIDADDADESRGAAPSTAAAAASPAASGGRATRARGGRGAARGGRSSRASTRAKAQSPEEESEEEESEGDEESSSSSSSSGSGSEEEEEDEPAETKSGGRGAGRGGRKGTASTRGKSTGRRKR</sequence>
<feature type="region of interest" description="Disordered" evidence="8">
    <location>
        <begin position="162"/>
        <end position="213"/>
    </location>
</feature>
<evidence type="ECO:0000256" key="3">
    <source>
        <dbReference type="ARBA" id="ARBA00022853"/>
    </source>
</evidence>
<feature type="compositionally biased region" description="Polar residues" evidence="8">
    <location>
        <begin position="34"/>
        <end position="44"/>
    </location>
</feature>
<feature type="region of interest" description="Disordered" evidence="8">
    <location>
        <begin position="1"/>
        <end position="44"/>
    </location>
</feature>
<dbReference type="Pfam" id="PF07904">
    <property type="entry name" value="Eaf7"/>
    <property type="match status" value="1"/>
</dbReference>
<feature type="compositionally biased region" description="Low complexity" evidence="8">
    <location>
        <begin position="9"/>
        <end position="26"/>
    </location>
</feature>
<dbReference type="InterPro" id="IPR012423">
    <property type="entry name" value="Eaf7/MRGBP"/>
</dbReference>
<comment type="caution">
    <text evidence="9">The sequence shown here is derived from an EMBL/GenBank/DDBJ whole genome shotgun (WGS) entry which is preliminary data.</text>
</comment>
<keyword evidence="5" id="KW-0804">Transcription</keyword>
<keyword evidence="4" id="KW-0805">Transcription regulation</keyword>
<comment type="similarity">
    <text evidence="2">Belongs to the EAF7 family.</text>
</comment>
<proteinExistence type="inferred from homology"/>
<protein>
    <submittedName>
        <fullName evidence="9">Chromatin modification-related protein EAF7-domain-containing protein</fullName>
    </submittedName>
</protein>
<feature type="compositionally biased region" description="Low complexity" evidence="8">
    <location>
        <begin position="293"/>
        <end position="312"/>
    </location>
</feature>
<evidence type="ECO:0000256" key="8">
    <source>
        <dbReference type="SAM" id="MobiDB-lite"/>
    </source>
</evidence>
<reference evidence="9 10" key="1">
    <citation type="journal article" date="2022" name="G3 (Bethesda)">
        <title>Enemy or ally: a genomic approach to elucidate the lifestyle of Phyllosticta citrichinaensis.</title>
        <authorList>
            <person name="Buijs V.A."/>
            <person name="Groenewald J.Z."/>
            <person name="Haridas S."/>
            <person name="LaButti K.M."/>
            <person name="Lipzen A."/>
            <person name="Martin F.M."/>
            <person name="Barry K."/>
            <person name="Grigoriev I.V."/>
            <person name="Crous P.W."/>
            <person name="Seidl M.F."/>
        </authorList>
    </citation>
    <scope>NUCLEOTIDE SEQUENCE [LARGE SCALE GENOMIC DNA]</scope>
    <source>
        <strain evidence="9 10">CBS 129764</strain>
    </source>
</reference>
<feature type="compositionally biased region" description="Acidic residues" evidence="8">
    <location>
        <begin position="339"/>
        <end position="354"/>
    </location>
</feature>